<gene>
    <name evidence="1" type="ORF">LV83_00423</name>
</gene>
<evidence type="ECO:0000313" key="2">
    <source>
        <dbReference type="Proteomes" id="UP000249610"/>
    </source>
</evidence>
<dbReference type="OrthoDB" id="833511at2"/>
<dbReference type="SUPFAM" id="SSF69322">
    <property type="entry name" value="Tricorn protease domain 2"/>
    <property type="match status" value="1"/>
</dbReference>
<dbReference type="Proteomes" id="UP000249610">
    <property type="component" value="Unassembled WGS sequence"/>
</dbReference>
<comment type="caution">
    <text evidence="1">The sequence shown here is derived from an EMBL/GenBank/DDBJ whole genome shotgun (WGS) entry which is preliminary data.</text>
</comment>
<dbReference type="AlphaFoldDB" id="A0A327PVZ1"/>
<sequence>MKKLLPFLSLVLLAACREKGSSESSESGNLLENLTYSVDTVVVDSGDDLFNLKWGLRWFERSADGKSLFLHDSDRSLFQEIDLEQMTLKENYPFDQDGPNGTGRVNSFQIQPDKSILIPSFQNPGIFNLQGEQIRSFNLKPNELKGAEAMNGFAILNQMRWNTRTEKLYSLPGDITTGKFEFAITDPNSQTVKILPLEEMEKSQKFRVTQIEGDGGAAFTEIYNLTQVKDNFIITCSVGSGIYLYDTSTDSLTYVDFPHKLIPKEKSGEIKNDVNSSQEWYEEYRKVIGQITYWRMNWDEGSSRFYRLASRSLLGENREDPASYEVYLLVYDEKLTLLGESRLEGYNEFPRSYFFKDGKLYSYVNVEDELGFAVFTFDF</sequence>
<proteinExistence type="predicted"/>
<name>A0A327PVZ1_9BACT</name>
<organism evidence="1 2">
    <name type="scientific">Algoriphagus yeomjeoni</name>
    <dbReference type="NCBI Taxonomy" id="291403"/>
    <lineage>
        <taxon>Bacteria</taxon>
        <taxon>Pseudomonadati</taxon>
        <taxon>Bacteroidota</taxon>
        <taxon>Cytophagia</taxon>
        <taxon>Cytophagales</taxon>
        <taxon>Cyclobacteriaceae</taxon>
        <taxon>Algoriphagus</taxon>
    </lineage>
</organism>
<dbReference type="PROSITE" id="PS51257">
    <property type="entry name" value="PROKAR_LIPOPROTEIN"/>
    <property type="match status" value="1"/>
</dbReference>
<reference evidence="1 2" key="1">
    <citation type="submission" date="2018-06" db="EMBL/GenBank/DDBJ databases">
        <title>Genomic Encyclopedia of Archaeal and Bacterial Type Strains, Phase II (KMG-II): from individual species to whole genera.</title>
        <authorList>
            <person name="Goeker M."/>
        </authorList>
    </citation>
    <scope>NUCLEOTIDE SEQUENCE [LARGE SCALE GENOMIC DNA]</scope>
    <source>
        <strain evidence="1 2">DSM 23446</strain>
    </source>
</reference>
<evidence type="ECO:0000313" key="1">
    <source>
        <dbReference type="EMBL" id="RAI95172.1"/>
    </source>
</evidence>
<dbReference type="InterPro" id="IPR025316">
    <property type="entry name" value="DUF4221"/>
</dbReference>
<accession>A0A327PVZ1</accession>
<dbReference type="EMBL" id="QLLK01000001">
    <property type="protein sequence ID" value="RAI95172.1"/>
    <property type="molecule type" value="Genomic_DNA"/>
</dbReference>
<keyword evidence="2" id="KW-1185">Reference proteome</keyword>
<dbReference type="Pfam" id="PF13970">
    <property type="entry name" value="DUF4221"/>
    <property type="match status" value="1"/>
</dbReference>
<protein>
    <submittedName>
        <fullName evidence="1">Uncharacterized protein DUF4221</fullName>
    </submittedName>
</protein>
<dbReference type="RefSeq" id="WP_111609857.1">
    <property type="nucleotide sequence ID" value="NZ_QLLK01000001.1"/>
</dbReference>